<feature type="transmembrane region" description="Helical" evidence="1">
    <location>
        <begin position="240"/>
        <end position="262"/>
    </location>
</feature>
<keyword evidence="1" id="KW-1133">Transmembrane helix</keyword>
<keyword evidence="1" id="KW-0472">Membrane</keyword>
<dbReference type="SUPFAM" id="SSF88659">
    <property type="entry name" value="Sigma3 and sigma4 domains of RNA polymerase sigma factors"/>
    <property type="match status" value="1"/>
</dbReference>
<protein>
    <submittedName>
        <fullName evidence="2">Uncharacterized protein</fullName>
    </submittedName>
</protein>
<gene>
    <name evidence="2" type="ORF">A3H68_00580</name>
</gene>
<dbReference type="AlphaFoldDB" id="A0A1G2NXN3"/>
<proteinExistence type="predicted"/>
<name>A0A1G2NXN3_9BACT</name>
<dbReference type="Gene3D" id="1.20.140.160">
    <property type="match status" value="1"/>
</dbReference>
<sequence>MNPIDIKKLYLDNAKNIYRYCRVFSGDTSYCEEKTQEIFLRICEKSLKPNFYSLNAVVELYRIARKTLRKKSVFSYKKKQDSVGDGSVLENQSGATKPENLKTDIYKSVLSAISDDFREAVALYLVCGLSVENISLILDMPPTGVKVRIKKAEAGIKGAFGNNAPQEFVSELNGKNIPAIAFKEGGELINQFLAEFAPVLLPENAKQNENLRLSSVEKRDKIVASKDPLKLSETTEKRGYARYVAATIFLIVVIILVLSSLFSRTASSPSLNANNEFVTAGSVSAGANLANDKMAGLFAALYANSFNADLPETQKAISEFSEFVVGYDRVLRDVVLKISAGPAEPALQINILDIINAGAFLKGALAGFESASISVAEDNRFSPESVVQIVSKISAEGETITDSMNELLQGIDQSLGLALVLAENTLGLIENISIGEDADSENDGSALAYKNSRILDALVWAGAARELLSNGRVGDSLMASIQALQLLEDGRFYERLFFDLKTE</sequence>
<evidence type="ECO:0000256" key="1">
    <source>
        <dbReference type="SAM" id="Phobius"/>
    </source>
</evidence>
<dbReference type="Proteomes" id="UP000176429">
    <property type="component" value="Unassembled WGS sequence"/>
</dbReference>
<comment type="caution">
    <text evidence="2">The sequence shown here is derived from an EMBL/GenBank/DDBJ whole genome shotgun (WGS) entry which is preliminary data.</text>
</comment>
<dbReference type="InterPro" id="IPR013324">
    <property type="entry name" value="RNA_pol_sigma_r3/r4-like"/>
</dbReference>
<dbReference type="EMBL" id="MHSH01000054">
    <property type="protein sequence ID" value="OHA40092.1"/>
    <property type="molecule type" value="Genomic_DNA"/>
</dbReference>
<evidence type="ECO:0000313" key="2">
    <source>
        <dbReference type="EMBL" id="OHA40092.1"/>
    </source>
</evidence>
<reference evidence="2 3" key="1">
    <citation type="journal article" date="2016" name="Nat. Commun.">
        <title>Thousands of microbial genomes shed light on interconnected biogeochemical processes in an aquifer system.</title>
        <authorList>
            <person name="Anantharaman K."/>
            <person name="Brown C.T."/>
            <person name="Hug L.A."/>
            <person name="Sharon I."/>
            <person name="Castelle C.J."/>
            <person name="Probst A.J."/>
            <person name="Thomas B.C."/>
            <person name="Singh A."/>
            <person name="Wilkins M.J."/>
            <person name="Karaoz U."/>
            <person name="Brodie E.L."/>
            <person name="Williams K.H."/>
            <person name="Hubbard S.S."/>
            <person name="Banfield J.F."/>
        </authorList>
    </citation>
    <scope>NUCLEOTIDE SEQUENCE [LARGE SCALE GENOMIC DNA]</scope>
</reference>
<evidence type="ECO:0000313" key="3">
    <source>
        <dbReference type="Proteomes" id="UP000176429"/>
    </source>
</evidence>
<keyword evidence="1" id="KW-0812">Transmembrane</keyword>
<accession>A0A1G2NXN3</accession>
<organism evidence="2 3">
    <name type="scientific">Candidatus Taylorbacteria bacterium RIFCSPLOWO2_02_FULL_46_40</name>
    <dbReference type="NCBI Taxonomy" id="1802329"/>
    <lineage>
        <taxon>Bacteria</taxon>
        <taxon>Candidatus Tayloriibacteriota</taxon>
    </lineage>
</organism>